<dbReference type="PANTHER" id="PTHR10877">
    <property type="entry name" value="POLYCYSTIN FAMILY MEMBER"/>
    <property type="match status" value="1"/>
</dbReference>
<dbReference type="EMBL" id="LGRX02034618">
    <property type="protein sequence ID" value="KAK3237376.1"/>
    <property type="molecule type" value="Genomic_DNA"/>
</dbReference>
<feature type="non-terminal residue" evidence="7">
    <location>
        <position position="1"/>
    </location>
</feature>
<gene>
    <name evidence="7" type="ORF">CYMTET_52545</name>
</gene>
<dbReference type="PANTHER" id="PTHR10877:SF183">
    <property type="entry name" value="AT14535P-RELATED"/>
    <property type="match status" value="1"/>
</dbReference>
<dbReference type="Gene3D" id="1.10.287.70">
    <property type="match status" value="1"/>
</dbReference>
<comment type="subcellular location">
    <subcellularLocation>
        <location evidence="1">Membrane</location>
        <topology evidence="1">Multi-pass membrane protein</topology>
    </subcellularLocation>
</comment>
<reference evidence="7 8" key="1">
    <citation type="journal article" date="2015" name="Genome Biol. Evol.">
        <title>Comparative Genomics of a Bacterivorous Green Alga Reveals Evolutionary Causalities and Consequences of Phago-Mixotrophic Mode of Nutrition.</title>
        <authorList>
            <person name="Burns J.A."/>
            <person name="Paasch A."/>
            <person name="Narechania A."/>
            <person name="Kim E."/>
        </authorList>
    </citation>
    <scope>NUCLEOTIDE SEQUENCE [LARGE SCALE GENOMIC DNA]</scope>
    <source>
        <strain evidence="7 8">PLY_AMNH</strain>
    </source>
</reference>
<evidence type="ECO:0000256" key="2">
    <source>
        <dbReference type="ARBA" id="ARBA00022692"/>
    </source>
</evidence>
<proteinExistence type="predicted"/>
<comment type="caution">
    <text evidence="7">The sequence shown here is derived from an EMBL/GenBank/DDBJ whole genome shotgun (WGS) entry which is preliminary data.</text>
</comment>
<evidence type="ECO:0000256" key="4">
    <source>
        <dbReference type="ARBA" id="ARBA00023136"/>
    </source>
</evidence>
<dbReference type="InterPro" id="IPR051223">
    <property type="entry name" value="Polycystin"/>
</dbReference>
<feature type="transmembrane region" description="Helical" evidence="5">
    <location>
        <begin position="49"/>
        <end position="69"/>
    </location>
</feature>
<feature type="transmembrane region" description="Helical" evidence="5">
    <location>
        <begin position="197"/>
        <end position="219"/>
    </location>
</feature>
<keyword evidence="3 5" id="KW-1133">Transmembrane helix</keyword>
<evidence type="ECO:0000313" key="8">
    <source>
        <dbReference type="Proteomes" id="UP001190700"/>
    </source>
</evidence>
<name>A0AAE0BIU1_9CHLO</name>
<evidence type="ECO:0000259" key="6">
    <source>
        <dbReference type="Pfam" id="PF08016"/>
    </source>
</evidence>
<keyword evidence="8" id="KW-1185">Reference proteome</keyword>
<feature type="domain" description="Polycystin cation channel PKD1/PKD2" evidence="6">
    <location>
        <begin position="157"/>
        <end position="292"/>
    </location>
</feature>
<protein>
    <recommendedName>
        <fullName evidence="6">Polycystin cation channel PKD1/PKD2 domain-containing protein</fullName>
    </recommendedName>
</protein>
<feature type="transmembrane region" description="Helical" evidence="5">
    <location>
        <begin position="155"/>
        <end position="177"/>
    </location>
</feature>
<dbReference type="GO" id="GO:0016020">
    <property type="term" value="C:membrane"/>
    <property type="evidence" value="ECO:0007669"/>
    <property type="project" value="UniProtKB-SubCell"/>
</dbReference>
<dbReference type="Pfam" id="PF08016">
    <property type="entry name" value="PKD_channel"/>
    <property type="match status" value="1"/>
</dbReference>
<keyword evidence="4 5" id="KW-0472">Membrane</keyword>
<evidence type="ECO:0000256" key="1">
    <source>
        <dbReference type="ARBA" id="ARBA00004141"/>
    </source>
</evidence>
<sequence length="333" mass="36678">LALPAPSVARCALSSLMPLVGCLVACRELMDMAITTKETGSALSHFKDLFNAIDVISLGIMLLNIYQWISIVYQAEAFDLDLRYAVYSSLTGTDETGGHVNWLELHDEIGTNMTQVGVTLSLASALHFLGKYGLALPSSQVGDIFHKINEYGASIYNYKFSAGLSIVLMLLRILKLMDFHPDIGMITRTLREAGTDLINFTILAFIIVAIYTFMGHLLFGAATDMFSLYSSALLTCFVMMIGDTAFAEEIPNLGNTYAQISGYVFFYSYMILVFLILLSALLAIVVAAMDAVKESNRNSGLPQRDVPSDVTDMLGYLVDWLYSMVHRPDNKTT</sequence>
<evidence type="ECO:0000256" key="5">
    <source>
        <dbReference type="SAM" id="Phobius"/>
    </source>
</evidence>
<evidence type="ECO:0000256" key="3">
    <source>
        <dbReference type="ARBA" id="ARBA00022989"/>
    </source>
</evidence>
<organism evidence="7 8">
    <name type="scientific">Cymbomonas tetramitiformis</name>
    <dbReference type="NCBI Taxonomy" id="36881"/>
    <lineage>
        <taxon>Eukaryota</taxon>
        <taxon>Viridiplantae</taxon>
        <taxon>Chlorophyta</taxon>
        <taxon>Pyramimonadophyceae</taxon>
        <taxon>Pyramimonadales</taxon>
        <taxon>Pyramimonadaceae</taxon>
        <taxon>Cymbomonas</taxon>
    </lineage>
</organism>
<evidence type="ECO:0000313" key="7">
    <source>
        <dbReference type="EMBL" id="KAK3237376.1"/>
    </source>
</evidence>
<feature type="transmembrane region" description="Helical" evidence="5">
    <location>
        <begin position="266"/>
        <end position="289"/>
    </location>
</feature>
<dbReference type="AlphaFoldDB" id="A0AAE0BIU1"/>
<keyword evidence="2 5" id="KW-0812">Transmembrane</keyword>
<feature type="non-terminal residue" evidence="7">
    <location>
        <position position="333"/>
    </location>
</feature>
<dbReference type="Proteomes" id="UP001190700">
    <property type="component" value="Unassembled WGS sequence"/>
</dbReference>
<dbReference type="InterPro" id="IPR013122">
    <property type="entry name" value="PKD1_2_channel"/>
</dbReference>
<feature type="transmembrane region" description="Helical" evidence="5">
    <location>
        <begin position="226"/>
        <end position="246"/>
    </location>
</feature>
<accession>A0AAE0BIU1</accession>